<reference evidence="13" key="3">
    <citation type="submission" date="2025-09" db="UniProtKB">
        <authorList>
            <consortium name="Ensembl"/>
        </authorList>
    </citation>
    <scope>IDENTIFICATION</scope>
</reference>
<evidence type="ECO:0000313" key="13">
    <source>
        <dbReference type="Ensembl" id="ENSGACP00000012432.2"/>
    </source>
</evidence>
<dbReference type="Bgee" id="ENSGACG00000009431">
    <property type="expression patterns" value="Expressed in embryo"/>
</dbReference>
<feature type="region of interest" description="Disordered" evidence="11">
    <location>
        <begin position="273"/>
        <end position="313"/>
    </location>
</feature>
<feature type="compositionally biased region" description="Basic and acidic residues" evidence="11">
    <location>
        <begin position="27"/>
        <end position="37"/>
    </location>
</feature>
<dbReference type="GeneTree" id="ENSGT00940000161892"/>
<dbReference type="InterPro" id="IPR009057">
    <property type="entry name" value="Homeodomain-like_sf"/>
</dbReference>
<feature type="domain" description="Homeobox" evidence="12">
    <location>
        <begin position="214"/>
        <end position="274"/>
    </location>
</feature>
<dbReference type="OMA" id="STEACLH"/>
<keyword evidence="4" id="KW-0805">Transcription regulation</keyword>
<evidence type="ECO:0000256" key="4">
    <source>
        <dbReference type="ARBA" id="ARBA00023015"/>
    </source>
</evidence>
<dbReference type="PANTHER" id="PTHR45946:SF5">
    <property type="entry name" value="HOMEOBOX PROTEIN HOX-B1"/>
    <property type="match status" value="1"/>
</dbReference>
<dbReference type="InParanoid" id="G3P4A9"/>
<comment type="subcellular location">
    <subcellularLocation>
        <location evidence="2 9 10">Nucleus</location>
    </subcellularLocation>
</comment>
<evidence type="ECO:0000259" key="12">
    <source>
        <dbReference type="PROSITE" id="PS50071"/>
    </source>
</evidence>
<dbReference type="GO" id="GO:0000981">
    <property type="term" value="F:DNA-binding transcription factor activity, RNA polymerase II-specific"/>
    <property type="evidence" value="ECO:0007669"/>
    <property type="project" value="InterPro"/>
</dbReference>
<feature type="compositionally biased region" description="Polar residues" evidence="11">
    <location>
        <begin position="302"/>
        <end position="313"/>
    </location>
</feature>
<dbReference type="PANTHER" id="PTHR45946">
    <property type="entry name" value="HOMEOBOX PROTEIN ROUGH-RELATED"/>
    <property type="match status" value="1"/>
</dbReference>
<dbReference type="PRINTS" id="PR00024">
    <property type="entry name" value="HOMEOBOX"/>
</dbReference>
<dbReference type="GO" id="GO:0000978">
    <property type="term" value="F:RNA polymerase II cis-regulatory region sequence-specific DNA binding"/>
    <property type="evidence" value="ECO:0007669"/>
    <property type="project" value="TreeGrafter"/>
</dbReference>
<accession>G3P4A9</accession>
<feature type="DNA-binding region" description="Homeobox" evidence="9">
    <location>
        <begin position="216"/>
        <end position="275"/>
    </location>
</feature>
<dbReference type="KEGG" id="gat:120829851"/>
<evidence type="ECO:0000313" key="14">
    <source>
        <dbReference type="Proteomes" id="UP000007635"/>
    </source>
</evidence>
<sequence length="313" mass="34034">MTSYKELTAEGESSPLFTGCRRAKEVINRDPGGRTHPELASGGDEEGKLEVKAASGITAPRPRYSTLSNSCTFWDNSPPPACETPESSAPLACPHSSRVPWRCRAQEQGSPGRGLCASNDNETLRSGFSSLAEQIRIYSRNGPDIHVATGSSTGSDCNVTRVDVSSKTFEWMRVKRSQHRAGRIHMTCGFSVVNSGLGVDEAGPGSVCASDRSTVNGPPRTSFSTKQLTELEKEFHFHKYLTRARRVEVAGALQLSETQVKVWFQNRRMKQKKLQRDGLLTGPGTAAPRPRADPLDTCLSPGRSSSEHLSLNS</sequence>
<dbReference type="Gene3D" id="1.10.10.60">
    <property type="entry name" value="Homeodomain-like"/>
    <property type="match status" value="1"/>
</dbReference>
<evidence type="ECO:0000256" key="6">
    <source>
        <dbReference type="ARBA" id="ARBA00023155"/>
    </source>
</evidence>
<dbReference type="Proteomes" id="UP000007635">
    <property type="component" value="Chromosome XII"/>
</dbReference>
<evidence type="ECO:0000256" key="5">
    <source>
        <dbReference type="ARBA" id="ARBA00023125"/>
    </source>
</evidence>
<dbReference type="InterPro" id="IPR020479">
    <property type="entry name" value="HD_metazoa"/>
</dbReference>
<evidence type="ECO:0000256" key="8">
    <source>
        <dbReference type="ARBA" id="ARBA00023242"/>
    </source>
</evidence>
<evidence type="ECO:0000256" key="10">
    <source>
        <dbReference type="RuleBase" id="RU000682"/>
    </source>
</evidence>
<keyword evidence="5 9" id="KW-0238">DNA-binding</keyword>
<feature type="region of interest" description="Disordered" evidence="11">
    <location>
        <begin position="27"/>
        <end position="47"/>
    </location>
</feature>
<evidence type="ECO:0000256" key="7">
    <source>
        <dbReference type="ARBA" id="ARBA00023163"/>
    </source>
</evidence>
<evidence type="ECO:0000256" key="1">
    <source>
        <dbReference type="ARBA" id="ARBA00003263"/>
    </source>
</evidence>
<comment type="function">
    <text evidence="1">Sequence-specific transcription factor which is part of a developmental regulatory system that provides cells with specific positional identities on the anterior-posterior axis.</text>
</comment>
<dbReference type="STRING" id="69293.ENSGACP00000012432"/>
<evidence type="ECO:0000256" key="11">
    <source>
        <dbReference type="SAM" id="MobiDB-lite"/>
    </source>
</evidence>
<keyword evidence="3" id="KW-0217">Developmental protein</keyword>
<keyword evidence="7" id="KW-0804">Transcription</keyword>
<reference evidence="13 14" key="1">
    <citation type="journal article" date="2021" name="G3 (Bethesda)">
        <title>Improved contiguity of the threespine stickleback genome using long-read sequencing.</title>
        <authorList>
            <person name="Nath S."/>
            <person name="Shaw D.E."/>
            <person name="White M.A."/>
        </authorList>
    </citation>
    <scope>NUCLEOTIDE SEQUENCE [LARGE SCALE GENOMIC DNA]</scope>
    <source>
        <strain evidence="13 14">Lake Benthic</strain>
    </source>
</reference>
<dbReference type="GO" id="GO:0005634">
    <property type="term" value="C:nucleus"/>
    <property type="evidence" value="ECO:0007669"/>
    <property type="project" value="UniProtKB-SubCell"/>
</dbReference>
<dbReference type="GeneID" id="120829851"/>
<protein>
    <recommendedName>
        <fullName evidence="12">Homeobox domain-containing protein</fullName>
    </recommendedName>
</protein>
<dbReference type="eggNOG" id="KOG0489">
    <property type="taxonomic scope" value="Eukaryota"/>
</dbReference>
<dbReference type="RefSeq" id="XP_040050307.1">
    <property type="nucleotide sequence ID" value="XM_040194373.1"/>
</dbReference>
<dbReference type="AlphaFoldDB" id="G3P4A9"/>
<name>G3P4A9_GASAC</name>
<dbReference type="InterPro" id="IPR046327">
    <property type="entry name" value="HXA1/B1/D1"/>
</dbReference>
<evidence type="ECO:0000256" key="3">
    <source>
        <dbReference type="ARBA" id="ARBA00022473"/>
    </source>
</evidence>
<dbReference type="SUPFAM" id="SSF46689">
    <property type="entry name" value="Homeodomain-like"/>
    <property type="match status" value="1"/>
</dbReference>
<dbReference type="SMART" id="SM00389">
    <property type="entry name" value="HOX"/>
    <property type="match status" value="1"/>
</dbReference>
<evidence type="ECO:0000256" key="2">
    <source>
        <dbReference type="ARBA" id="ARBA00004123"/>
    </source>
</evidence>
<keyword evidence="14" id="KW-1185">Reference proteome</keyword>
<dbReference type="InterPro" id="IPR001356">
    <property type="entry name" value="HD"/>
</dbReference>
<dbReference type="CDD" id="cd00086">
    <property type="entry name" value="homeodomain"/>
    <property type="match status" value="1"/>
</dbReference>
<evidence type="ECO:0000256" key="9">
    <source>
        <dbReference type="PROSITE-ProRule" id="PRU00108"/>
    </source>
</evidence>
<dbReference type="Pfam" id="PF00046">
    <property type="entry name" value="Homeodomain"/>
    <property type="match status" value="1"/>
</dbReference>
<dbReference type="CTD" id="58046"/>
<dbReference type="PROSITE" id="PS00027">
    <property type="entry name" value="HOMEOBOX_1"/>
    <property type="match status" value="1"/>
</dbReference>
<proteinExistence type="predicted"/>
<keyword evidence="6 9" id="KW-0371">Homeobox</keyword>
<reference evidence="13" key="2">
    <citation type="submission" date="2025-08" db="UniProtKB">
        <authorList>
            <consortium name="Ensembl"/>
        </authorList>
    </citation>
    <scope>IDENTIFICATION</scope>
</reference>
<dbReference type="InterPro" id="IPR017970">
    <property type="entry name" value="Homeobox_CS"/>
</dbReference>
<keyword evidence="8 9" id="KW-0539">Nucleus</keyword>
<organism evidence="13 14">
    <name type="scientific">Gasterosteus aculeatus aculeatus</name>
    <name type="common">three-spined stickleback</name>
    <dbReference type="NCBI Taxonomy" id="481459"/>
    <lineage>
        <taxon>Eukaryota</taxon>
        <taxon>Metazoa</taxon>
        <taxon>Chordata</taxon>
        <taxon>Craniata</taxon>
        <taxon>Vertebrata</taxon>
        <taxon>Euteleostomi</taxon>
        <taxon>Actinopterygii</taxon>
        <taxon>Neopterygii</taxon>
        <taxon>Teleostei</taxon>
        <taxon>Neoteleostei</taxon>
        <taxon>Acanthomorphata</taxon>
        <taxon>Eupercaria</taxon>
        <taxon>Perciformes</taxon>
        <taxon>Cottioidei</taxon>
        <taxon>Gasterosteales</taxon>
        <taxon>Gasterosteidae</taxon>
        <taxon>Gasterosteus</taxon>
    </lineage>
</organism>
<dbReference type="Ensembl" id="ENSGACT00000012456.2">
    <property type="protein sequence ID" value="ENSGACP00000012432.2"/>
    <property type="gene ID" value="ENSGACG00000009431.2"/>
</dbReference>
<dbReference type="PROSITE" id="PS50071">
    <property type="entry name" value="HOMEOBOX_2"/>
    <property type="match status" value="1"/>
</dbReference>